<feature type="chain" id="PRO_5020467094" evidence="1">
    <location>
        <begin position="18"/>
        <end position="478"/>
    </location>
</feature>
<dbReference type="Proteomes" id="UP000309450">
    <property type="component" value="Unassembled WGS sequence"/>
</dbReference>
<keyword evidence="1" id="KW-0732">Signal</keyword>
<keyword evidence="3" id="KW-1185">Reference proteome</keyword>
<proteinExistence type="predicted"/>
<feature type="signal peptide" evidence="1">
    <location>
        <begin position="1"/>
        <end position="17"/>
    </location>
</feature>
<name>A0A4S3MMA6_9RHOB</name>
<organism evidence="2 3">
    <name type="scientific">Aliigemmobacter aestuarii</name>
    <dbReference type="NCBI Taxonomy" id="1445661"/>
    <lineage>
        <taxon>Bacteria</taxon>
        <taxon>Pseudomonadati</taxon>
        <taxon>Pseudomonadota</taxon>
        <taxon>Alphaproteobacteria</taxon>
        <taxon>Rhodobacterales</taxon>
        <taxon>Paracoccaceae</taxon>
        <taxon>Aliigemmobacter</taxon>
    </lineage>
</organism>
<protein>
    <submittedName>
        <fullName evidence="2">Uncharacterized protein</fullName>
    </submittedName>
</protein>
<accession>A0A4S3MMA6</accession>
<dbReference type="EMBL" id="SSND01000004">
    <property type="protein sequence ID" value="THD82421.1"/>
    <property type="molecule type" value="Genomic_DNA"/>
</dbReference>
<sequence length="478" mass="51834">MLSRTLFLLAVSIPSLAAANDSILGEATTFTSPNGVRETCVRIAPMPGADYSKGDLKDEAAFCAIDLYSPSVGLCPKTWSTSPGMIIHDLSSGPYAGDRAGFERNACPLGKDAKSQSAGDLAKFKPTMNARGTSGTFSASPLLYYHLSRYFGADIGVPVAVWRSMDREQHLSEVARPGLALSGHSHSSNMNEAGWRTLVAADTDPTAYVPTSDLFTSDLSAVYGVMLKSSGDRYNSEVNGTRASGWGKGQNLDFQNTAPFLALRSPAQLDKAIAEGVAEAIKDKQIRKDMGENVHPAQMAYWMSDIANIVLLDFMLSQQDRVGNIDYVARWFWVENGEVKSRKAVSHGAETDPPPEGAVRIKRTHLNDNDAGGRVEYANFAKSTEMLQKLRHFPVETYRKLMALDADLQAQGPLHAYLRDSFGLATAQFEQLVTNTALAANILRTSCERGDLRFDLDPQAFLVSGSVTEADIACDGQD</sequence>
<dbReference type="RefSeq" id="WP_136395529.1">
    <property type="nucleotide sequence ID" value="NZ_SSND01000004.1"/>
</dbReference>
<evidence type="ECO:0000256" key="1">
    <source>
        <dbReference type="SAM" id="SignalP"/>
    </source>
</evidence>
<dbReference type="OrthoDB" id="7793372at2"/>
<gene>
    <name evidence="2" type="ORF">E7811_15370</name>
</gene>
<evidence type="ECO:0000313" key="2">
    <source>
        <dbReference type="EMBL" id="THD82421.1"/>
    </source>
</evidence>
<comment type="caution">
    <text evidence="2">The sequence shown here is derived from an EMBL/GenBank/DDBJ whole genome shotgun (WGS) entry which is preliminary data.</text>
</comment>
<evidence type="ECO:0000313" key="3">
    <source>
        <dbReference type="Proteomes" id="UP000309450"/>
    </source>
</evidence>
<reference evidence="2 3" key="1">
    <citation type="submission" date="2019-04" db="EMBL/GenBank/DDBJ databases">
        <title>Draft genome sequence of Gemmobacter aestuarii sp. nov.</title>
        <authorList>
            <person name="Hameed A."/>
            <person name="Lin S.-Y."/>
            <person name="Shahina M."/>
            <person name="Lai W.-A."/>
            <person name="Young C.-C."/>
        </authorList>
    </citation>
    <scope>NUCLEOTIDE SEQUENCE [LARGE SCALE GENOMIC DNA]</scope>
    <source>
        <strain evidence="2 3">CC-PW-75</strain>
    </source>
</reference>
<dbReference type="AlphaFoldDB" id="A0A4S3MMA6"/>